<reference evidence="3" key="1">
    <citation type="journal article" date="2011" name="Environ. Microbiol.">
        <title>Genomic insights into the metabolic potential of the polycyclic aromatic hydrocarbon degrading sulfate-reducing Deltaproteobacterium N47.</title>
        <authorList>
            <person name="Bergmann F."/>
            <person name="Selesi D."/>
            <person name="Weinmaier T."/>
            <person name="Tischler P."/>
            <person name="Rattei T."/>
            <person name="Meckenstock R.U."/>
        </authorList>
    </citation>
    <scope>NUCLEOTIDE SEQUENCE</scope>
</reference>
<proteinExistence type="predicted"/>
<name>E1YLE6_9BACT</name>
<dbReference type="PANTHER" id="PTHR46797">
    <property type="entry name" value="HTH-TYPE TRANSCRIPTIONAL REGULATOR"/>
    <property type="match status" value="1"/>
</dbReference>
<feature type="domain" description="HTH cro/C1-type" evidence="2">
    <location>
        <begin position="69"/>
        <end position="123"/>
    </location>
</feature>
<dbReference type="CDD" id="cd00093">
    <property type="entry name" value="HTH_XRE"/>
    <property type="match status" value="1"/>
</dbReference>
<gene>
    <name evidence="3" type="ORF">N47_E44410</name>
</gene>
<dbReference type="InterPro" id="IPR050807">
    <property type="entry name" value="TransReg_Diox_bact_type"/>
</dbReference>
<dbReference type="InterPro" id="IPR001387">
    <property type="entry name" value="Cro/C1-type_HTH"/>
</dbReference>
<organism evidence="3">
    <name type="scientific">uncultured Desulfobacterium sp</name>
    <dbReference type="NCBI Taxonomy" id="201089"/>
    <lineage>
        <taxon>Bacteria</taxon>
        <taxon>Pseudomonadati</taxon>
        <taxon>Thermodesulfobacteriota</taxon>
        <taxon>Desulfobacteria</taxon>
        <taxon>Desulfobacterales</taxon>
        <taxon>Desulfobacteriaceae</taxon>
        <taxon>Desulfobacterium</taxon>
        <taxon>environmental samples</taxon>
    </lineage>
</organism>
<dbReference type="SUPFAM" id="SSF47413">
    <property type="entry name" value="lambda repressor-like DNA-binding domains"/>
    <property type="match status" value="1"/>
</dbReference>
<protein>
    <recommendedName>
        <fullName evidence="2">HTH cro/C1-type domain-containing protein</fullName>
    </recommendedName>
</protein>
<dbReference type="InterPro" id="IPR010982">
    <property type="entry name" value="Lambda_DNA-bd_dom_sf"/>
</dbReference>
<dbReference type="PROSITE" id="PS50943">
    <property type="entry name" value="HTH_CROC1"/>
    <property type="match status" value="1"/>
</dbReference>
<dbReference type="GO" id="GO:0003700">
    <property type="term" value="F:DNA-binding transcription factor activity"/>
    <property type="evidence" value="ECO:0007669"/>
    <property type="project" value="TreeGrafter"/>
</dbReference>
<accession>E1YLE6</accession>
<evidence type="ECO:0000313" key="3">
    <source>
        <dbReference type="EMBL" id="CBX30929.1"/>
    </source>
</evidence>
<dbReference type="Pfam" id="PF01381">
    <property type="entry name" value="HTH_3"/>
    <property type="match status" value="1"/>
</dbReference>
<dbReference type="AlphaFoldDB" id="E1YLE6"/>
<keyword evidence="1" id="KW-0238">DNA-binding</keyword>
<dbReference type="PANTHER" id="PTHR46797:SF1">
    <property type="entry name" value="METHYLPHOSPHONATE SYNTHASE"/>
    <property type="match status" value="1"/>
</dbReference>
<sequence>MNECSNYRKNGKPEWAVIPYDEYQKLNEALEDAEDINDIEKNLKAIQEGKEITIPGEITFAILDGINPIRAWREHKMIKMNELAKKVGISSAYLSQIENGKRNPTIDTLKAIARELRVEIEVLI</sequence>
<evidence type="ECO:0000256" key="1">
    <source>
        <dbReference type="ARBA" id="ARBA00023125"/>
    </source>
</evidence>
<dbReference type="Gene3D" id="1.10.260.40">
    <property type="entry name" value="lambda repressor-like DNA-binding domains"/>
    <property type="match status" value="1"/>
</dbReference>
<dbReference type="EMBL" id="FR695877">
    <property type="protein sequence ID" value="CBX30929.1"/>
    <property type="molecule type" value="Genomic_DNA"/>
</dbReference>
<dbReference type="GO" id="GO:0005829">
    <property type="term" value="C:cytosol"/>
    <property type="evidence" value="ECO:0007669"/>
    <property type="project" value="TreeGrafter"/>
</dbReference>
<evidence type="ECO:0000259" key="2">
    <source>
        <dbReference type="PROSITE" id="PS50943"/>
    </source>
</evidence>
<dbReference type="SMART" id="SM00530">
    <property type="entry name" value="HTH_XRE"/>
    <property type="match status" value="1"/>
</dbReference>
<dbReference type="GO" id="GO:0003677">
    <property type="term" value="F:DNA binding"/>
    <property type="evidence" value="ECO:0007669"/>
    <property type="project" value="UniProtKB-KW"/>
</dbReference>